<gene>
    <name evidence="15" type="ORF">COS11_07020</name>
</gene>
<feature type="domain" description="NAD(P)-binding" evidence="14">
    <location>
        <begin position="4"/>
        <end position="311"/>
    </location>
</feature>
<dbReference type="GO" id="GO:0070403">
    <property type="term" value="F:NAD+ binding"/>
    <property type="evidence" value="ECO:0007669"/>
    <property type="project" value="InterPro"/>
</dbReference>
<dbReference type="EC" id="4.1.1.35" evidence="5"/>
<dbReference type="AlphaFoldDB" id="A0A2M7E705"/>
<evidence type="ECO:0000313" key="15">
    <source>
        <dbReference type="EMBL" id="PIV63520.1"/>
    </source>
</evidence>
<evidence type="ECO:0000313" key="16">
    <source>
        <dbReference type="Proteomes" id="UP000228886"/>
    </source>
</evidence>
<evidence type="ECO:0000256" key="8">
    <source>
        <dbReference type="ARBA" id="ARBA00022968"/>
    </source>
</evidence>
<comment type="caution">
    <text evidence="15">The sequence shown here is derived from an EMBL/GenBank/DDBJ whole genome shotgun (WGS) entry which is preliminary data.</text>
</comment>
<dbReference type="Pfam" id="PF16363">
    <property type="entry name" value="GDP_Man_Dehyd"/>
    <property type="match status" value="1"/>
</dbReference>
<keyword evidence="9" id="KW-1133">Transmembrane helix</keyword>
<evidence type="ECO:0000256" key="3">
    <source>
        <dbReference type="ARBA" id="ARBA00005100"/>
    </source>
</evidence>
<keyword evidence="11" id="KW-0333">Golgi apparatus</keyword>
<sequence>MRILITGGCGFIGSHLAEYLLERGERVEVLDDLSSGSLKNVFGIKKHPNFSCVIGSVLDYQLSEKIVRRNDFIFHLAAAVGVKMVIEDPIKSIKINVGGTENILELASRFKKKVLLTSTSEVYGKNEKIPFSENSDSLFGSTKIRRWNYACTKLLDEFMSFAYFQEKKLPVIVVRLFNTIGPRQTGEYGMVVPRFIRQALGGKPITVYGDGKQVRCFTYVTDVVEAMISLTKEPAAFGDIFNVGNPTTAITINELAKVIKKLTKSKSKIIHISYQKAYQQGFADMERRVPDIGKIQKQIDFFPKINLKEALPRIIEYHKNIISS</sequence>
<evidence type="ECO:0000256" key="9">
    <source>
        <dbReference type="ARBA" id="ARBA00022989"/>
    </source>
</evidence>
<proteinExistence type="inferred from homology"/>
<evidence type="ECO:0000256" key="4">
    <source>
        <dbReference type="ARBA" id="ARBA00007505"/>
    </source>
</evidence>
<dbReference type="InterPro" id="IPR036291">
    <property type="entry name" value="NAD(P)-bd_dom_sf"/>
</dbReference>
<dbReference type="GO" id="GO:0033320">
    <property type="term" value="P:UDP-D-xylose biosynthetic process"/>
    <property type="evidence" value="ECO:0007669"/>
    <property type="project" value="UniProtKB-UniPathway"/>
</dbReference>
<keyword evidence="13" id="KW-0456">Lyase</keyword>
<accession>A0A2M7E705</accession>
<dbReference type="InterPro" id="IPR044516">
    <property type="entry name" value="UXS-like"/>
</dbReference>
<comment type="similarity">
    <text evidence="4">Belongs to the NAD(P)-dependent epimerase/dehydratase family. UDP-glucuronic acid decarboxylase subfamily.</text>
</comment>
<dbReference type="Gene3D" id="3.40.50.720">
    <property type="entry name" value="NAD(P)-binding Rossmann-like Domain"/>
    <property type="match status" value="1"/>
</dbReference>
<dbReference type="SUPFAM" id="SSF51735">
    <property type="entry name" value="NAD(P)-binding Rossmann-fold domains"/>
    <property type="match status" value="1"/>
</dbReference>
<comment type="subcellular location">
    <subcellularLocation>
        <location evidence="2">Golgi apparatus</location>
        <location evidence="2">Golgi stack membrane</location>
        <topology evidence="2">Single-pass type II membrane protein</topology>
    </subcellularLocation>
</comment>
<keyword evidence="6" id="KW-0812">Transmembrane</keyword>
<organism evidence="15 16">
    <name type="scientific">bacterium (Candidatus Ratteibacteria) CG01_land_8_20_14_3_00_40_19</name>
    <dbReference type="NCBI Taxonomy" id="2014290"/>
    <lineage>
        <taxon>Bacteria</taxon>
        <taxon>Candidatus Ratteibacteria</taxon>
    </lineage>
</organism>
<evidence type="ECO:0000256" key="1">
    <source>
        <dbReference type="ARBA" id="ARBA00001911"/>
    </source>
</evidence>
<evidence type="ECO:0000256" key="5">
    <source>
        <dbReference type="ARBA" id="ARBA00012290"/>
    </source>
</evidence>
<evidence type="ECO:0000259" key="14">
    <source>
        <dbReference type="Pfam" id="PF16363"/>
    </source>
</evidence>
<dbReference type="UniPathway" id="UPA00796">
    <property type="reaction ID" value="UER00771"/>
</dbReference>
<dbReference type="PANTHER" id="PTHR43078">
    <property type="entry name" value="UDP-GLUCURONIC ACID DECARBOXYLASE-RELATED"/>
    <property type="match status" value="1"/>
</dbReference>
<dbReference type="PANTHER" id="PTHR43078:SF6">
    <property type="entry name" value="UDP-GLUCURONIC ACID DECARBOXYLASE 1"/>
    <property type="match status" value="1"/>
</dbReference>
<evidence type="ECO:0000256" key="13">
    <source>
        <dbReference type="ARBA" id="ARBA00023239"/>
    </source>
</evidence>
<comment type="pathway">
    <text evidence="3">Nucleotide-sugar biosynthesis; UDP-alpha-D-xylose biosynthesis; UDP-alpha-D-xylose from UDP-alpha-D-glucuronate: step 1/1.</text>
</comment>
<evidence type="ECO:0000256" key="10">
    <source>
        <dbReference type="ARBA" id="ARBA00023027"/>
    </source>
</evidence>
<evidence type="ECO:0000256" key="6">
    <source>
        <dbReference type="ARBA" id="ARBA00022692"/>
    </source>
</evidence>
<reference evidence="16" key="1">
    <citation type="submission" date="2017-09" db="EMBL/GenBank/DDBJ databases">
        <title>Depth-based differentiation of microbial function through sediment-hosted aquifers and enrichment of novel symbionts in the deep terrestrial subsurface.</title>
        <authorList>
            <person name="Probst A.J."/>
            <person name="Ladd B."/>
            <person name="Jarett J.K."/>
            <person name="Geller-Mcgrath D.E."/>
            <person name="Sieber C.M.K."/>
            <person name="Emerson J.B."/>
            <person name="Anantharaman K."/>
            <person name="Thomas B.C."/>
            <person name="Malmstrom R."/>
            <person name="Stieglmeier M."/>
            <person name="Klingl A."/>
            <person name="Woyke T."/>
            <person name="Ryan C.M."/>
            <person name="Banfield J.F."/>
        </authorList>
    </citation>
    <scope>NUCLEOTIDE SEQUENCE [LARGE SCALE GENOMIC DNA]</scope>
</reference>
<keyword evidence="8" id="KW-0735">Signal-anchor</keyword>
<keyword evidence="10" id="KW-0520">NAD</keyword>
<evidence type="ECO:0000256" key="7">
    <source>
        <dbReference type="ARBA" id="ARBA00022793"/>
    </source>
</evidence>
<protein>
    <recommendedName>
        <fullName evidence="5">UDP-glucuronate decarboxylase</fullName>
        <ecNumber evidence="5">4.1.1.35</ecNumber>
    </recommendedName>
</protein>
<evidence type="ECO:0000256" key="2">
    <source>
        <dbReference type="ARBA" id="ARBA00004447"/>
    </source>
</evidence>
<name>A0A2M7E705_9BACT</name>
<dbReference type="InterPro" id="IPR016040">
    <property type="entry name" value="NAD(P)-bd_dom"/>
</dbReference>
<dbReference type="GO" id="GO:0048040">
    <property type="term" value="F:UDP-glucuronate decarboxylase activity"/>
    <property type="evidence" value="ECO:0007669"/>
    <property type="project" value="UniProtKB-EC"/>
</dbReference>
<comment type="cofactor">
    <cofactor evidence="1">
        <name>NAD(+)</name>
        <dbReference type="ChEBI" id="CHEBI:57540"/>
    </cofactor>
</comment>
<evidence type="ECO:0000256" key="12">
    <source>
        <dbReference type="ARBA" id="ARBA00023136"/>
    </source>
</evidence>
<keyword evidence="12" id="KW-0472">Membrane</keyword>
<dbReference type="GO" id="GO:0005737">
    <property type="term" value="C:cytoplasm"/>
    <property type="evidence" value="ECO:0007669"/>
    <property type="project" value="TreeGrafter"/>
</dbReference>
<dbReference type="Proteomes" id="UP000228886">
    <property type="component" value="Unassembled WGS sequence"/>
</dbReference>
<dbReference type="EMBL" id="PETL01000335">
    <property type="protein sequence ID" value="PIV63520.1"/>
    <property type="molecule type" value="Genomic_DNA"/>
</dbReference>
<evidence type="ECO:0000256" key="11">
    <source>
        <dbReference type="ARBA" id="ARBA00023034"/>
    </source>
</evidence>
<dbReference type="GO" id="GO:0042732">
    <property type="term" value="P:D-xylose metabolic process"/>
    <property type="evidence" value="ECO:0007669"/>
    <property type="project" value="InterPro"/>
</dbReference>
<keyword evidence="7" id="KW-0210">Decarboxylase</keyword>